<comment type="similarity">
    <text evidence="2">Belongs to the cytochrome P450 family.</text>
</comment>
<evidence type="ECO:0000313" key="8">
    <source>
        <dbReference type="EMBL" id="VVA99603.1"/>
    </source>
</evidence>
<gene>
    <name evidence="8" type="ORF">ANE_LOCUS10048</name>
</gene>
<dbReference type="GO" id="GO:0020037">
    <property type="term" value="F:heme binding"/>
    <property type="evidence" value="ECO:0007669"/>
    <property type="project" value="InterPro"/>
</dbReference>
<dbReference type="GO" id="GO:0016705">
    <property type="term" value="F:oxidoreductase activity, acting on paired donors, with incorporation or reduction of molecular oxygen"/>
    <property type="evidence" value="ECO:0007669"/>
    <property type="project" value="InterPro"/>
</dbReference>
<sequence>MNVVLRFLIAGRDTIISALTWFFWLLSKHPEATTKIRQEINKKMPKFDPVDLNSLVYLDGVVCETLRLYPSVSFNHKSPAKPDVFPSGHKVDESWKIIISI</sequence>
<dbReference type="AlphaFoldDB" id="A0A565BDD7"/>
<evidence type="ECO:0000256" key="2">
    <source>
        <dbReference type="ARBA" id="ARBA00010617"/>
    </source>
</evidence>
<comment type="caution">
    <text evidence="8">The sequence shown here is derived from an EMBL/GenBank/DDBJ whole genome shotgun (WGS) entry which is preliminary data.</text>
</comment>
<dbReference type="GO" id="GO:0005506">
    <property type="term" value="F:iron ion binding"/>
    <property type="evidence" value="ECO:0007669"/>
    <property type="project" value="InterPro"/>
</dbReference>
<comment type="cofactor">
    <cofactor evidence="1">
        <name>heme</name>
        <dbReference type="ChEBI" id="CHEBI:30413"/>
    </cofactor>
</comment>
<dbReference type="GO" id="GO:0004497">
    <property type="term" value="F:monooxygenase activity"/>
    <property type="evidence" value="ECO:0007669"/>
    <property type="project" value="UniProtKB-KW"/>
</dbReference>
<organism evidence="8 9">
    <name type="scientific">Arabis nemorensis</name>
    <dbReference type="NCBI Taxonomy" id="586526"/>
    <lineage>
        <taxon>Eukaryota</taxon>
        <taxon>Viridiplantae</taxon>
        <taxon>Streptophyta</taxon>
        <taxon>Embryophyta</taxon>
        <taxon>Tracheophyta</taxon>
        <taxon>Spermatophyta</taxon>
        <taxon>Magnoliopsida</taxon>
        <taxon>eudicotyledons</taxon>
        <taxon>Gunneridae</taxon>
        <taxon>Pentapetalae</taxon>
        <taxon>rosids</taxon>
        <taxon>malvids</taxon>
        <taxon>Brassicales</taxon>
        <taxon>Brassicaceae</taxon>
        <taxon>Arabideae</taxon>
        <taxon>Arabis</taxon>
    </lineage>
</organism>
<dbReference type="SUPFAM" id="SSF48264">
    <property type="entry name" value="Cytochrome P450"/>
    <property type="match status" value="1"/>
</dbReference>
<evidence type="ECO:0000313" key="9">
    <source>
        <dbReference type="Proteomes" id="UP000489600"/>
    </source>
</evidence>
<dbReference type="OrthoDB" id="1896685at2759"/>
<dbReference type="InterPro" id="IPR001128">
    <property type="entry name" value="Cyt_P450"/>
</dbReference>
<dbReference type="Gene3D" id="1.10.630.10">
    <property type="entry name" value="Cytochrome P450"/>
    <property type="match status" value="1"/>
</dbReference>
<name>A0A565BDD7_9BRAS</name>
<evidence type="ECO:0000256" key="1">
    <source>
        <dbReference type="ARBA" id="ARBA00001971"/>
    </source>
</evidence>
<proteinExistence type="inferred from homology"/>
<dbReference type="Pfam" id="PF00067">
    <property type="entry name" value="p450"/>
    <property type="match status" value="1"/>
</dbReference>
<evidence type="ECO:0000256" key="7">
    <source>
        <dbReference type="ARBA" id="ARBA00023033"/>
    </source>
</evidence>
<evidence type="ECO:0000256" key="4">
    <source>
        <dbReference type="ARBA" id="ARBA00022723"/>
    </source>
</evidence>
<dbReference type="EMBL" id="CABITT030000003">
    <property type="protein sequence ID" value="VVA99603.1"/>
    <property type="molecule type" value="Genomic_DNA"/>
</dbReference>
<evidence type="ECO:0008006" key="10">
    <source>
        <dbReference type="Google" id="ProtNLM"/>
    </source>
</evidence>
<evidence type="ECO:0000256" key="3">
    <source>
        <dbReference type="ARBA" id="ARBA00022617"/>
    </source>
</evidence>
<keyword evidence="7" id="KW-0503">Monooxygenase</keyword>
<keyword evidence="3" id="KW-0349">Heme</keyword>
<reference evidence="8" key="1">
    <citation type="submission" date="2019-07" db="EMBL/GenBank/DDBJ databases">
        <authorList>
            <person name="Dittberner H."/>
        </authorList>
    </citation>
    <scope>NUCLEOTIDE SEQUENCE [LARGE SCALE GENOMIC DNA]</scope>
</reference>
<dbReference type="PANTHER" id="PTHR24296">
    <property type="entry name" value="CYTOCHROME P450"/>
    <property type="match status" value="1"/>
</dbReference>
<evidence type="ECO:0000256" key="5">
    <source>
        <dbReference type="ARBA" id="ARBA00023002"/>
    </source>
</evidence>
<dbReference type="Proteomes" id="UP000489600">
    <property type="component" value="Unassembled WGS sequence"/>
</dbReference>
<protein>
    <recommendedName>
        <fullName evidence="10">Cytochrome P450</fullName>
    </recommendedName>
</protein>
<evidence type="ECO:0000256" key="6">
    <source>
        <dbReference type="ARBA" id="ARBA00023004"/>
    </source>
</evidence>
<keyword evidence="9" id="KW-1185">Reference proteome</keyword>
<keyword evidence="5" id="KW-0560">Oxidoreductase</keyword>
<keyword evidence="6" id="KW-0408">Iron</keyword>
<dbReference type="InterPro" id="IPR036396">
    <property type="entry name" value="Cyt_P450_sf"/>
</dbReference>
<keyword evidence="4" id="KW-0479">Metal-binding</keyword>
<accession>A0A565BDD7</accession>